<dbReference type="InterPro" id="IPR039291">
    <property type="entry name" value="At5g17165-like"/>
</dbReference>
<dbReference type="PANTHER" id="PTHR35122:SF2">
    <property type="entry name" value="OS04G0598000 PROTEIN"/>
    <property type="match status" value="1"/>
</dbReference>
<dbReference type="EMBL" id="QEFC01000329">
    <property type="protein sequence ID" value="KAE9464646.1"/>
    <property type="molecule type" value="Genomic_DNA"/>
</dbReference>
<evidence type="ECO:0000313" key="2">
    <source>
        <dbReference type="Proteomes" id="UP000428333"/>
    </source>
</evidence>
<dbReference type="AlphaFoldDB" id="A0A6A4LUE2"/>
<accession>A0A6A4LUE2</accession>
<comment type="caution">
    <text evidence="1">The sequence shown here is derived from an EMBL/GenBank/DDBJ whole genome shotgun (WGS) entry which is preliminary data.</text>
</comment>
<dbReference type="OrthoDB" id="606645at2759"/>
<sequence>MAANSQCRGLVGIGKRFVNQIRAGTSPDPIHSPFLALRRAVHFSVYDKNFDDQVRPTVVPDDVIQPGSDKYWSPHPQTGVFGPAAEHSQVAGGERSFYSSAAANGGEDSVLEQKAFFRPLEDLEKPIEL</sequence>
<feature type="non-terminal residue" evidence="1">
    <location>
        <position position="1"/>
    </location>
</feature>
<reference evidence="1 2" key="1">
    <citation type="journal article" date="2019" name="Genome Biol. Evol.">
        <title>The Rhododendron genome and chromosomal organization provide insight into shared whole-genome duplications across the heath family (Ericaceae).</title>
        <authorList>
            <person name="Soza V.L."/>
            <person name="Lindsley D."/>
            <person name="Waalkes A."/>
            <person name="Ramage E."/>
            <person name="Patwardhan R.P."/>
            <person name="Burton J.N."/>
            <person name="Adey A."/>
            <person name="Kumar A."/>
            <person name="Qiu R."/>
            <person name="Shendure J."/>
            <person name="Hall B."/>
        </authorList>
    </citation>
    <scope>NUCLEOTIDE SEQUENCE [LARGE SCALE GENOMIC DNA]</scope>
    <source>
        <strain evidence="1">RSF 1966-606</strain>
    </source>
</reference>
<proteinExistence type="predicted"/>
<keyword evidence="2" id="KW-1185">Reference proteome</keyword>
<gene>
    <name evidence="1" type="ORF">C3L33_03447</name>
</gene>
<protein>
    <recommendedName>
        <fullName evidence="3">Hydrogen peroxide induced protein 1</fullName>
    </recommendedName>
</protein>
<dbReference type="PANTHER" id="PTHR35122">
    <property type="entry name" value="OSJNBA0093F12.14 PROTEIN"/>
    <property type="match status" value="1"/>
</dbReference>
<dbReference type="Pfam" id="PF22272">
    <property type="entry name" value="LEA_3b"/>
    <property type="match status" value="1"/>
</dbReference>
<organism evidence="1 2">
    <name type="scientific">Rhododendron williamsianum</name>
    <dbReference type="NCBI Taxonomy" id="262921"/>
    <lineage>
        <taxon>Eukaryota</taxon>
        <taxon>Viridiplantae</taxon>
        <taxon>Streptophyta</taxon>
        <taxon>Embryophyta</taxon>
        <taxon>Tracheophyta</taxon>
        <taxon>Spermatophyta</taxon>
        <taxon>Magnoliopsida</taxon>
        <taxon>eudicotyledons</taxon>
        <taxon>Gunneridae</taxon>
        <taxon>Pentapetalae</taxon>
        <taxon>asterids</taxon>
        <taxon>Ericales</taxon>
        <taxon>Ericaceae</taxon>
        <taxon>Ericoideae</taxon>
        <taxon>Rhodoreae</taxon>
        <taxon>Rhododendron</taxon>
    </lineage>
</organism>
<evidence type="ECO:0008006" key="3">
    <source>
        <dbReference type="Google" id="ProtNLM"/>
    </source>
</evidence>
<evidence type="ECO:0000313" key="1">
    <source>
        <dbReference type="EMBL" id="KAE9464646.1"/>
    </source>
</evidence>
<dbReference type="Proteomes" id="UP000428333">
    <property type="component" value="Linkage Group LG02"/>
</dbReference>
<name>A0A6A4LUE2_9ERIC</name>